<dbReference type="EMBL" id="LFMY01000017">
    <property type="protein sequence ID" value="OKL55865.1"/>
    <property type="molecule type" value="Genomic_DNA"/>
</dbReference>
<feature type="compositionally biased region" description="Basic residues" evidence="1">
    <location>
        <begin position="154"/>
        <end position="170"/>
    </location>
</feature>
<gene>
    <name evidence="2" type="ORF">UA08_08867</name>
</gene>
<evidence type="ECO:0000313" key="2">
    <source>
        <dbReference type="EMBL" id="OKL55865.1"/>
    </source>
</evidence>
<feature type="compositionally biased region" description="Polar residues" evidence="1">
    <location>
        <begin position="92"/>
        <end position="111"/>
    </location>
</feature>
<comment type="caution">
    <text evidence="2">The sequence shown here is derived from an EMBL/GenBank/DDBJ whole genome shotgun (WGS) entry which is preliminary data.</text>
</comment>
<keyword evidence="3" id="KW-1185">Reference proteome</keyword>
<reference evidence="2 3" key="1">
    <citation type="submission" date="2015-06" db="EMBL/GenBank/DDBJ databases">
        <title>Talaromyces atroroseus IBT 11181 draft genome.</title>
        <authorList>
            <person name="Rasmussen K.B."/>
            <person name="Rasmussen S."/>
            <person name="Petersen B."/>
            <person name="Sicheritz-Ponten T."/>
            <person name="Mortensen U.H."/>
            <person name="Thrane U."/>
        </authorList>
    </citation>
    <scope>NUCLEOTIDE SEQUENCE [LARGE SCALE GENOMIC DNA]</scope>
    <source>
        <strain evidence="2 3">IBT 11181</strain>
    </source>
</reference>
<feature type="region of interest" description="Disordered" evidence="1">
    <location>
        <begin position="71"/>
        <end position="202"/>
    </location>
</feature>
<sequence length="548" mass="61680">MGREEKRPLNRPSKRKLVRWNENLDELLLLTIQSVCNQEGVKIPWAEVAKSMSNDVTEGAIVQHLAKIRARRVQKDKEVPPPLRRGVGFATSPRSQETPATPVSPSQSTEESGGRRAKPQNEPKIKAEKRGASDDEYHSSSDSDKEWTSGRRNQSTKRSKQKRPQKKRKSTPPNPVLENGVDDNINHDDDNDDDGSMASNPDTEMVAVGAGFLEFANGERNEEYRATSISSDDEQSDTDKAMVVKLKVGAKKLRLLKHKGTGVFHDRDPEQRWELPPSGPNGEKWGFSRDYYGPVPKSCHNPQNPGLLRGEWPLDVAMRQYAAPQAVTWANETYEPDPRLVHPANYLEKPDCDPQLRFHRKLRTIEESNPDARVIDQDRPAYQAYVNTHRELPTYFDPSWNVAPTTNTTNPVGNYEVQGYSTTIGANLPITAAPSQATAYHDHDFSNFHLAHPQIEDEVDTHQVLDVKHTGTIDDHVDRDTELPPGKTFDVDEMLDQNIIGKAEENTHDAIAELAYEYHHEAEVSAFDTEFESFANLGHGADDIFSFI</sequence>
<dbReference type="GeneID" id="31008623"/>
<evidence type="ECO:0008006" key="4">
    <source>
        <dbReference type="Google" id="ProtNLM"/>
    </source>
</evidence>
<protein>
    <recommendedName>
        <fullName evidence="4">Myb-like domain-containing protein</fullName>
    </recommendedName>
</protein>
<organism evidence="2 3">
    <name type="scientific">Talaromyces atroroseus</name>
    <dbReference type="NCBI Taxonomy" id="1441469"/>
    <lineage>
        <taxon>Eukaryota</taxon>
        <taxon>Fungi</taxon>
        <taxon>Dikarya</taxon>
        <taxon>Ascomycota</taxon>
        <taxon>Pezizomycotina</taxon>
        <taxon>Eurotiomycetes</taxon>
        <taxon>Eurotiomycetidae</taxon>
        <taxon>Eurotiales</taxon>
        <taxon>Trichocomaceae</taxon>
        <taxon>Talaromyces</taxon>
        <taxon>Talaromyces sect. Trachyspermi</taxon>
    </lineage>
</organism>
<dbReference type="AlphaFoldDB" id="A0A225AN59"/>
<dbReference type="Proteomes" id="UP000214365">
    <property type="component" value="Unassembled WGS sequence"/>
</dbReference>
<name>A0A225AN59_TALAT</name>
<evidence type="ECO:0000256" key="1">
    <source>
        <dbReference type="SAM" id="MobiDB-lite"/>
    </source>
</evidence>
<proteinExistence type="predicted"/>
<accession>A0A225AN59</accession>
<dbReference type="OrthoDB" id="3903267at2759"/>
<feature type="compositionally biased region" description="Basic and acidic residues" evidence="1">
    <location>
        <begin position="119"/>
        <end position="149"/>
    </location>
</feature>
<evidence type="ECO:0000313" key="3">
    <source>
        <dbReference type="Proteomes" id="UP000214365"/>
    </source>
</evidence>
<dbReference type="RefSeq" id="XP_020115986.1">
    <property type="nucleotide sequence ID" value="XM_020263913.1"/>
</dbReference>
<dbReference type="STRING" id="1441469.A0A225AN59"/>